<dbReference type="OrthoDB" id="9770517at2"/>
<name>A0A4R6DL95_9RHOO</name>
<comment type="subcellular location">
    <subcellularLocation>
        <location evidence="2">Cell membrane</location>
        <topology evidence="2">Lipid-anchor</topology>
    </subcellularLocation>
</comment>
<dbReference type="EMBL" id="SNVV01000029">
    <property type="protein sequence ID" value="TDN45567.1"/>
    <property type="molecule type" value="Genomic_DNA"/>
</dbReference>
<keyword evidence="2" id="KW-0564">Palmitate</keyword>
<comment type="caution">
    <text evidence="3">The sequence shown here is derived from an EMBL/GenBank/DDBJ whole genome shotgun (WGS) entry which is preliminary data.</text>
</comment>
<dbReference type="SUPFAM" id="SSF56954">
    <property type="entry name" value="Outer membrane efflux proteins (OEP)"/>
    <property type="match status" value="1"/>
</dbReference>
<dbReference type="PANTHER" id="PTHR30203">
    <property type="entry name" value="OUTER MEMBRANE CATION EFFLUX PROTEIN"/>
    <property type="match status" value="1"/>
</dbReference>
<dbReference type="Pfam" id="PF02321">
    <property type="entry name" value="OEP"/>
    <property type="match status" value="2"/>
</dbReference>
<dbReference type="GO" id="GO:0015562">
    <property type="term" value="F:efflux transmembrane transporter activity"/>
    <property type="evidence" value="ECO:0007669"/>
    <property type="project" value="InterPro"/>
</dbReference>
<evidence type="ECO:0000313" key="3">
    <source>
        <dbReference type="EMBL" id="TDN45567.1"/>
    </source>
</evidence>
<evidence type="ECO:0000256" key="1">
    <source>
        <dbReference type="ARBA" id="ARBA00007613"/>
    </source>
</evidence>
<dbReference type="PANTHER" id="PTHR30203:SF32">
    <property type="entry name" value="CATION EFFLUX SYSTEM PROTEIN CUSC"/>
    <property type="match status" value="1"/>
</dbReference>
<reference evidence="3 4" key="1">
    <citation type="submission" date="2019-03" db="EMBL/GenBank/DDBJ databases">
        <title>Genomic Encyclopedia of Type Strains, Phase IV (KMG-IV): sequencing the most valuable type-strain genomes for metagenomic binning, comparative biology and taxonomic classification.</title>
        <authorList>
            <person name="Goeker M."/>
        </authorList>
    </citation>
    <scope>NUCLEOTIDE SEQUENCE [LARGE SCALE GENOMIC DNA]</scope>
    <source>
        <strain evidence="3 4">DSM 12121</strain>
    </source>
</reference>
<dbReference type="AlphaFoldDB" id="A0A4R6DL95"/>
<organism evidence="3 4">
    <name type="scientific">Azoarcus indigens</name>
    <dbReference type="NCBI Taxonomy" id="29545"/>
    <lineage>
        <taxon>Bacteria</taxon>
        <taxon>Pseudomonadati</taxon>
        <taxon>Pseudomonadota</taxon>
        <taxon>Betaproteobacteria</taxon>
        <taxon>Rhodocyclales</taxon>
        <taxon>Zoogloeaceae</taxon>
        <taxon>Azoarcus</taxon>
    </lineage>
</organism>
<keyword evidence="2" id="KW-0472">Membrane</keyword>
<dbReference type="GO" id="GO:0005886">
    <property type="term" value="C:plasma membrane"/>
    <property type="evidence" value="ECO:0007669"/>
    <property type="project" value="UniProtKB-SubCell"/>
</dbReference>
<dbReference type="Proteomes" id="UP000295129">
    <property type="component" value="Unassembled WGS sequence"/>
</dbReference>
<dbReference type="RefSeq" id="WP_133594842.1">
    <property type="nucleotide sequence ID" value="NZ_SNVV01000029.1"/>
</dbReference>
<keyword evidence="2" id="KW-1134">Transmembrane beta strand</keyword>
<sequence length="464" mass="50020">MTKHSLSLALSALLLGGCVSFAPDYQRPQAPVPATLGQPGAQGAATLDQVAWRDFFADERLRQLVGLALENNRDLRVSALNIERARAQYQIQRADLFPTIGITGSGTAQRLPGDLTATGEPAISRQYSVGVGFSSYELDFFGRIRSLRDVALENYLATEEAQRSARISLVAEVANAWFTLAADRERLKLARETLESRKSSYDLTRRSFEAGVSSAQDALQARTSLESARADVATYSAQVAQDQNALRLIVGAEVSAGLLPEQLSLEVTRMAELPAGLSSELLQQRPDILQSERSLRAANANIGAARAAYFPSITLTGSAGTASASLGGLFESGSGTWSFMPQINLPIFDMGRRSANVEVAEADRDIAIAQYERAVQSAFREVADVLAERATLGERLDARGEQTAASSESLKLADIRYRSGVDSYLSVLDAQRTLYASQLELIAARAAQASNTVNLYKVFGGGWQ</sequence>
<evidence type="ECO:0000313" key="4">
    <source>
        <dbReference type="Proteomes" id="UP000295129"/>
    </source>
</evidence>
<feature type="chain" id="PRO_5020980687" evidence="2">
    <location>
        <begin position="23"/>
        <end position="464"/>
    </location>
</feature>
<keyword evidence="2" id="KW-0812">Transmembrane</keyword>
<dbReference type="Gene3D" id="1.20.1600.10">
    <property type="entry name" value="Outer membrane efflux proteins (OEP)"/>
    <property type="match status" value="1"/>
</dbReference>
<dbReference type="PROSITE" id="PS51257">
    <property type="entry name" value="PROKAR_LIPOPROTEIN"/>
    <property type="match status" value="1"/>
</dbReference>
<protein>
    <submittedName>
        <fullName evidence="3">Multidrug efflux system outer membrane protein</fullName>
    </submittedName>
</protein>
<dbReference type="InterPro" id="IPR010131">
    <property type="entry name" value="MdtP/NodT-like"/>
</dbReference>
<accession>A0A4R6DL95</accession>
<evidence type="ECO:0000256" key="2">
    <source>
        <dbReference type="RuleBase" id="RU362097"/>
    </source>
</evidence>
<proteinExistence type="inferred from homology"/>
<dbReference type="InterPro" id="IPR003423">
    <property type="entry name" value="OMP_efflux"/>
</dbReference>
<dbReference type="NCBIfam" id="TIGR01845">
    <property type="entry name" value="outer_NodT"/>
    <property type="match status" value="1"/>
</dbReference>
<feature type="signal peptide" evidence="2">
    <location>
        <begin position="1"/>
        <end position="22"/>
    </location>
</feature>
<keyword evidence="2" id="KW-0732">Signal</keyword>
<gene>
    <name evidence="3" type="ORF">C7389_12920</name>
</gene>
<keyword evidence="2" id="KW-0449">Lipoprotein</keyword>
<dbReference type="Gene3D" id="2.20.200.10">
    <property type="entry name" value="Outer membrane efflux proteins (OEP)"/>
    <property type="match status" value="1"/>
</dbReference>
<keyword evidence="4" id="KW-1185">Reference proteome</keyword>
<comment type="similarity">
    <text evidence="1 2">Belongs to the outer membrane factor (OMF) (TC 1.B.17) family.</text>
</comment>